<dbReference type="PROSITE" id="PS50850">
    <property type="entry name" value="MFS"/>
    <property type="match status" value="1"/>
</dbReference>
<dbReference type="AlphaFoldDB" id="A0A1G9FV85"/>
<keyword evidence="2" id="KW-1003">Cell membrane</keyword>
<name>A0A1G9FV85_9ACTN</name>
<comment type="subcellular location">
    <subcellularLocation>
        <location evidence="1">Cell membrane</location>
        <topology evidence="1">Multi-pass membrane protein</topology>
    </subcellularLocation>
</comment>
<dbReference type="Gene3D" id="1.20.1250.20">
    <property type="entry name" value="MFS general substrate transporter like domains"/>
    <property type="match status" value="1"/>
</dbReference>
<evidence type="ECO:0000313" key="10">
    <source>
        <dbReference type="Proteomes" id="UP000198683"/>
    </source>
</evidence>
<reference evidence="9 10" key="1">
    <citation type="submission" date="2016-10" db="EMBL/GenBank/DDBJ databases">
        <authorList>
            <person name="de Groot N.N."/>
        </authorList>
    </citation>
    <scope>NUCLEOTIDE SEQUENCE [LARGE SCALE GENOMIC DNA]</scope>
    <source>
        <strain evidence="9 10">CGMCC 4.5681</strain>
    </source>
</reference>
<evidence type="ECO:0000313" key="9">
    <source>
        <dbReference type="EMBL" id="SDK92252.1"/>
    </source>
</evidence>
<keyword evidence="5 7" id="KW-0472">Membrane</keyword>
<organism evidence="9 10">
    <name type="scientific">Nonomuraea maritima</name>
    <dbReference type="NCBI Taxonomy" id="683260"/>
    <lineage>
        <taxon>Bacteria</taxon>
        <taxon>Bacillati</taxon>
        <taxon>Actinomycetota</taxon>
        <taxon>Actinomycetes</taxon>
        <taxon>Streptosporangiales</taxon>
        <taxon>Streptosporangiaceae</taxon>
        <taxon>Nonomuraea</taxon>
    </lineage>
</organism>
<evidence type="ECO:0000256" key="7">
    <source>
        <dbReference type="SAM" id="Phobius"/>
    </source>
</evidence>
<dbReference type="GO" id="GO:0005886">
    <property type="term" value="C:plasma membrane"/>
    <property type="evidence" value="ECO:0007669"/>
    <property type="project" value="UniProtKB-SubCell"/>
</dbReference>
<dbReference type="Proteomes" id="UP000198683">
    <property type="component" value="Unassembled WGS sequence"/>
</dbReference>
<dbReference type="PANTHER" id="PTHR23513:SF6">
    <property type="entry name" value="MAJOR FACILITATOR SUPERFAMILY ASSOCIATED DOMAIN-CONTAINING PROTEIN"/>
    <property type="match status" value="1"/>
</dbReference>
<evidence type="ECO:0000256" key="2">
    <source>
        <dbReference type="ARBA" id="ARBA00022475"/>
    </source>
</evidence>
<feature type="transmembrane region" description="Helical" evidence="7">
    <location>
        <begin position="268"/>
        <end position="291"/>
    </location>
</feature>
<dbReference type="SUPFAM" id="SSF103473">
    <property type="entry name" value="MFS general substrate transporter"/>
    <property type="match status" value="1"/>
</dbReference>
<feature type="domain" description="Major facilitator superfamily (MFS) profile" evidence="8">
    <location>
        <begin position="264"/>
        <end position="448"/>
    </location>
</feature>
<evidence type="ECO:0000256" key="5">
    <source>
        <dbReference type="ARBA" id="ARBA00023136"/>
    </source>
</evidence>
<evidence type="ECO:0000256" key="3">
    <source>
        <dbReference type="ARBA" id="ARBA00022692"/>
    </source>
</evidence>
<dbReference type="InterPro" id="IPR011701">
    <property type="entry name" value="MFS"/>
</dbReference>
<proteinExistence type="predicted"/>
<dbReference type="CDD" id="cd06173">
    <property type="entry name" value="MFS_MefA_like"/>
    <property type="match status" value="1"/>
</dbReference>
<evidence type="ECO:0000256" key="1">
    <source>
        <dbReference type="ARBA" id="ARBA00004651"/>
    </source>
</evidence>
<keyword evidence="10" id="KW-1185">Reference proteome</keyword>
<evidence type="ECO:0000256" key="4">
    <source>
        <dbReference type="ARBA" id="ARBA00022989"/>
    </source>
</evidence>
<gene>
    <name evidence="9" type="ORF">SAMN05421874_11326</name>
</gene>
<keyword evidence="3 7" id="KW-0812">Transmembrane</keyword>
<evidence type="ECO:0000256" key="6">
    <source>
        <dbReference type="SAM" id="MobiDB-lite"/>
    </source>
</evidence>
<dbReference type="InterPro" id="IPR020846">
    <property type="entry name" value="MFS_dom"/>
</dbReference>
<dbReference type="GO" id="GO:0022857">
    <property type="term" value="F:transmembrane transporter activity"/>
    <property type="evidence" value="ECO:0007669"/>
    <property type="project" value="InterPro"/>
</dbReference>
<sequence length="448" mass="45954">MTDPEPPAAETPGADAPDRKTPAAAASAPHTPAPHTPAPHTTDADSGVRRAGGIRGSLLGNRDYRRLVVAGLVSQTGDWAISTGLAFHVYQLTGSTLSTATMLLISRLPDVLLSPFAGTLADRVDRRRLLVVADLLLAVGLLPLLAVREPAHLWIVYAVALWTGVISTVLFPAQRALLPQLVPDAQLVRANALHGQSGQAARLLGAVVGGVAVEAGGLGAVVWIDVTSFLLSALLLARLRPTERARAATADARGSWRGLLRNMGVRPLVAYMVITGTGEGIFATLAAPFVADVLGGDGDAYGLFLSVQAVGGIAGGLAVAAWPGGASPRSLLGWGTVVFGLADLALFTYPLAWPALWPALVLIAVAGVPAAAAMAGLTTLAQRAAQEHRRGALFGLLVSAQAATSLLGLALAGVLGDRIGVVATLCVHAGGLMFAGLMSLLVIRKDRL</sequence>
<feature type="transmembrane region" description="Helical" evidence="7">
    <location>
        <begin position="331"/>
        <end position="349"/>
    </location>
</feature>
<feature type="transmembrane region" description="Helical" evidence="7">
    <location>
        <begin position="392"/>
        <end position="415"/>
    </location>
</feature>
<feature type="transmembrane region" description="Helical" evidence="7">
    <location>
        <begin position="421"/>
        <end position="443"/>
    </location>
</feature>
<feature type="transmembrane region" description="Helical" evidence="7">
    <location>
        <begin position="303"/>
        <end position="324"/>
    </location>
</feature>
<feature type="transmembrane region" description="Helical" evidence="7">
    <location>
        <begin position="217"/>
        <end position="237"/>
    </location>
</feature>
<dbReference type="PANTHER" id="PTHR23513">
    <property type="entry name" value="INTEGRAL MEMBRANE EFFLUX PROTEIN-RELATED"/>
    <property type="match status" value="1"/>
</dbReference>
<feature type="transmembrane region" description="Helical" evidence="7">
    <location>
        <begin position="129"/>
        <end position="147"/>
    </location>
</feature>
<dbReference type="OrthoDB" id="3810421at2"/>
<dbReference type="InterPro" id="IPR036259">
    <property type="entry name" value="MFS_trans_sf"/>
</dbReference>
<feature type="transmembrane region" description="Helical" evidence="7">
    <location>
        <begin position="355"/>
        <end position="380"/>
    </location>
</feature>
<evidence type="ECO:0000259" key="8">
    <source>
        <dbReference type="PROSITE" id="PS50850"/>
    </source>
</evidence>
<feature type="region of interest" description="Disordered" evidence="6">
    <location>
        <begin position="1"/>
        <end position="50"/>
    </location>
</feature>
<keyword evidence="4 7" id="KW-1133">Transmembrane helix</keyword>
<feature type="transmembrane region" description="Helical" evidence="7">
    <location>
        <begin position="154"/>
        <end position="173"/>
    </location>
</feature>
<dbReference type="EMBL" id="FNFB01000013">
    <property type="protein sequence ID" value="SDK92252.1"/>
    <property type="molecule type" value="Genomic_DNA"/>
</dbReference>
<dbReference type="Pfam" id="PF07690">
    <property type="entry name" value="MFS_1"/>
    <property type="match status" value="1"/>
</dbReference>
<dbReference type="STRING" id="683260.SAMN05421874_11326"/>
<protein>
    <submittedName>
        <fullName evidence="9">Predicted arabinose efflux permease, MFS family</fullName>
    </submittedName>
</protein>
<accession>A0A1G9FV85</accession>